<feature type="region of interest" description="Disordered" evidence="2">
    <location>
        <begin position="64"/>
        <end position="95"/>
    </location>
</feature>
<gene>
    <name evidence="5" type="ORF">LEP48_11915</name>
</gene>
<protein>
    <submittedName>
        <fullName evidence="5">Peptidylprolyl isomerase</fullName>
    </submittedName>
</protein>
<dbReference type="Pfam" id="PF00160">
    <property type="entry name" value="Pro_isomerase"/>
    <property type="match status" value="1"/>
</dbReference>
<feature type="region of interest" description="Disordered" evidence="2">
    <location>
        <begin position="1"/>
        <end position="25"/>
    </location>
</feature>
<dbReference type="InterPro" id="IPR002130">
    <property type="entry name" value="Cyclophilin-type_PPIase_dom"/>
</dbReference>
<feature type="domain" description="PPIase cyclophilin-type" evidence="4">
    <location>
        <begin position="112"/>
        <end position="263"/>
    </location>
</feature>
<name>A0ABS7ZG96_9MICO</name>
<dbReference type="PANTHER" id="PTHR45625">
    <property type="entry name" value="PEPTIDYL-PROLYL CIS-TRANS ISOMERASE-RELATED"/>
    <property type="match status" value="1"/>
</dbReference>
<dbReference type="GO" id="GO:0016853">
    <property type="term" value="F:isomerase activity"/>
    <property type="evidence" value="ECO:0007669"/>
    <property type="project" value="UniProtKB-KW"/>
</dbReference>
<organism evidence="5 6">
    <name type="scientific">Isoptericola luteus</name>
    <dbReference type="NCBI Taxonomy" id="2879484"/>
    <lineage>
        <taxon>Bacteria</taxon>
        <taxon>Bacillati</taxon>
        <taxon>Actinomycetota</taxon>
        <taxon>Actinomycetes</taxon>
        <taxon>Micrococcales</taxon>
        <taxon>Promicromonosporaceae</taxon>
        <taxon>Isoptericola</taxon>
    </lineage>
</organism>
<dbReference type="InterPro" id="IPR029000">
    <property type="entry name" value="Cyclophilin-like_dom_sf"/>
</dbReference>
<feature type="transmembrane region" description="Helical" evidence="3">
    <location>
        <begin position="35"/>
        <end position="59"/>
    </location>
</feature>
<dbReference type="PROSITE" id="PS50072">
    <property type="entry name" value="CSA_PPIASE_2"/>
    <property type="match status" value="1"/>
</dbReference>
<evidence type="ECO:0000256" key="2">
    <source>
        <dbReference type="SAM" id="MobiDB-lite"/>
    </source>
</evidence>
<dbReference type="PANTHER" id="PTHR45625:SF3">
    <property type="entry name" value="PEPTIDYL-PROLYL CIS-TRANS ISOMERASE B-RELATED"/>
    <property type="match status" value="1"/>
</dbReference>
<dbReference type="RefSeq" id="WP_225565801.1">
    <property type="nucleotide sequence ID" value="NZ_JAIXCQ010000007.1"/>
</dbReference>
<evidence type="ECO:0000313" key="5">
    <source>
        <dbReference type="EMBL" id="MCA5894048.1"/>
    </source>
</evidence>
<keyword evidence="6" id="KW-1185">Reference proteome</keyword>
<reference evidence="5 6" key="1">
    <citation type="submission" date="2021-09" db="EMBL/GenBank/DDBJ databases">
        <title>Isoptericola luteus sp. nov., a novel bacterium isolated from Harbin, the capital city of Heilongjiang province.</title>
        <authorList>
            <person name="Li J."/>
        </authorList>
    </citation>
    <scope>NUCLEOTIDE SEQUENCE [LARGE SCALE GENOMIC DNA]</scope>
    <source>
        <strain evidence="5 6">NEAU-Y5</strain>
    </source>
</reference>
<feature type="compositionally biased region" description="Polar residues" evidence="2">
    <location>
        <begin position="1"/>
        <end position="10"/>
    </location>
</feature>
<feature type="compositionally biased region" description="Low complexity" evidence="2">
    <location>
        <begin position="70"/>
        <end position="82"/>
    </location>
</feature>
<sequence>MPPTVAATQREQARKQQAKWEQRQARARAKRQRTFALVAIAAVLALVLGTAVVAGLGGLSGGTQSPPTPAAAGACPANTPGARDGGALPDPSTAEGRTWTATLQMCSAGVESDLVVELDGAAAPQAVASFVALADAGYFDGTACHRLTTAGIFVLQCGDPTGTGSGDPGYSYGPVENAPADDVYPAGTIAMARIGGDGESMGSQFFVVYQDSTIPSDAAGGYTVLGTVSSGLDAVQAVADAGVADGAADGSPASPVIIEGVETQ</sequence>
<dbReference type="InterPro" id="IPR044666">
    <property type="entry name" value="Cyclophilin_A-like"/>
</dbReference>
<keyword evidence="3" id="KW-0472">Membrane</keyword>
<dbReference type="SUPFAM" id="SSF50891">
    <property type="entry name" value="Cyclophilin-like"/>
    <property type="match status" value="1"/>
</dbReference>
<feature type="compositionally biased region" description="Basic and acidic residues" evidence="2">
    <location>
        <begin position="11"/>
        <end position="24"/>
    </location>
</feature>
<keyword evidence="3" id="KW-1133">Transmembrane helix</keyword>
<evidence type="ECO:0000313" key="6">
    <source>
        <dbReference type="Proteomes" id="UP001319870"/>
    </source>
</evidence>
<dbReference type="EMBL" id="JAIXCQ010000007">
    <property type="protein sequence ID" value="MCA5894048.1"/>
    <property type="molecule type" value="Genomic_DNA"/>
</dbReference>
<keyword evidence="5" id="KW-0413">Isomerase</keyword>
<proteinExistence type="predicted"/>
<dbReference type="Gene3D" id="2.40.100.10">
    <property type="entry name" value="Cyclophilin-like"/>
    <property type="match status" value="1"/>
</dbReference>
<comment type="function">
    <text evidence="1">PPIases accelerate the folding of proteins. It catalyzes the cis-trans isomerization of proline imidic peptide bonds in oligopeptides.</text>
</comment>
<accession>A0ABS7ZG96</accession>
<comment type="caution">
    <text evidence="5">The sequence shown here is derived from an EMBL/GenBank/DDBJ whole genome shotgun (WGS) entry which is preliminary data.</text>
</comment>
<keyword evidence="3" id="KW-0812">Transmembrane</keyword>
<evidence type="ECO:0000256" key="1">
    <source>
        <dbReference type="ARBA" id="ARBA00002388"/>
    </source>
</evidence>
<evidence type="ECO:0000259" key="4">
    <source>
        <dbReference type="PROSITE" id="PS50072"/>
    </source>
</evidence>
<evidence type="ECO:0000256" key="3">
    <source>
        <dbReference type="SAM" id="Phobius"/>
    </source>
</evidence>
<dbReference type="Proteomes" id="UP001319870">
    <property type="component" value="Unassembled WGS sequence"/>
</dbReference>